<dbReference type="SUPFAM" id="SSF51126">
    <property type="entry name" value="Pectin lyase-like"/>
    <property type="match status" value="2"/>
</dbReference>
<dbReference type="OMA" id="NRIWNND"/>
<evidence type="ECO:0000256" key="4">
    <source>
        <dbReference type="SAM" id="MobiDB-lite"/>
    </source>
</evidence>
<feature type="compositionally biased region" description="Basic and acidic residues" evidence="4">
    <location>
        <begin position="91"/>
        <end position="112"/>
    </location>
</feature>
<sequence>MLSKAPLGRQKKKSTTELPNPCQVVDKNRYLQYLAFPRNMLRITCDDDAPEDRPKDDGAATELGGVATIEGYAQDVSASAEVAAGRALEPACEKRGKRPPQDVEQDRWLPEKRQRHAPSSEAILPSGDENSAGHVGLLDIPEEVAVLIFSHLLERDLCRVAKVCRRLNDISNAPTLWKSLFQSVFEYDLPLFHPAPDQFHFVSPDEAVSPNAWKESFRQLYRGIHVRPPFQEHIDGRSLTCTDNIVTALNLSRAMIQPVIFVHAGTYQEELITVDSTVALIGAAPGNVAEKVIIQRGKGSTVAFVEGARAAYLGYLTLNFTPRSPSSRRNRKRCCLQITANCSPTVEHCIVRSTSAVGAAVCVIGQGAEPRLRWCAISDCRNGGLCIADYAKGTYEGNDISRNGLGGVWVSNYASPVMRHNRIHHCTGAGLYAFENGMGYFEANDIHDNSTAGVEVTLAAEPEGVHREILDGEMSGVHALDSGQFEENGIPLNEFPAVWITSNTNPIIRHGNVCGGPENGLYVIYEGLGLIENNIYGNRIAGIQIEGSSDPTVRLNTIRHGHHGDISEHETRTGVIEMSEVNGNTLSGVLLCAEPVLHRNRIHSNELVGVYFLDNGRGHLEQNELFSNLYPGVEIGTGSNPTLYYNTIWGGHVYGVFAHNEGRGVLEQNEVFGNALAGVTVEGVGRPMLRSNNICEGGDSDSASPTTSKE</sequence>
<dbReference type="Gene3D" id="2.160.20.10">
    <property type="entry name" value="Single-stranded right-handed beta-helix, Pectin lyase-like"/>
    <property type="match status" value="3"/>
</dbReference>
<dbReference type="InterPro" id="IPR011050">
    <property type="entry name" value="Pectin_lyase_fold/virulence"/>
</dbReference>
<comment type="caution">
    <text evidence="6">The sequence shown here is derived from an EMBL/GenBank/DDBJ whole genome shotgun (WGS) entry which is preliminary data.</text>
</comment>
<gene>
    <name evidence="6" type="ORF">HPB48_015161</name>
</gene>
<dbReference type="Pfam" id="PF12937">
    <property type="entry name" value="F-box-like"/>
    <property type="match status" value="1"/>
</dbReference>
<dbReference type="SMART" id="SM00710">
    <property type="entry name" value="PbH1"/>
    <property type="match status" value="11"/>
</dbReference>
<dbReference type="InterPro" id="IPR001810">
    <property type="entry name" value="F-box_dom"/>
</dbReference>
<keyword evidence="2" id="KW-0677">Repeat</keyword>
<dbReference type="Proteomes" id="UP000821853">
    <property type="component" value="Chromosome 1"/>
</dbReference>
<protein>
    <recommendedName>
        <fullName evidence="5">F-box domain-containing protein</fullName>
    </recommendedName>
</protein>
<dbReference type="InterPro" id="IPR006626">
    <property type="entry name" value="PbH1"/>
</dbReference>
<keyword evidence="7" id="KW-1185">Reference proteome</keyword>
<feature type="region of interest" description="Disordered" evidence="4">
    <location>
        <begin position="1"/>
        <end position="20"/>
    </location>
</feature>
<dbReference type="Pfam" id="PF13229">
    <property type="entry name" value="Beta_helix"/>
    <property type="match status" value="2"/>
</dbReference>
<dbReference type="PROSITE" id="PS50181">
    <property type="entry name" value="FBOX"/>
    <property type="match status" value="1"/>
</dbReference>
<dbReference type="OrthoDB" id="427974at2759"/>
<dbReference type="PANTHER" id="PTHR22990:SF20">
    <property type="entry name" value="F-BOX ONLY PROTEIN 11"/>
    <property type="match status" value="1"/>
</dbReference>
<comment type="pathway">
    <text evidence="1">Protein modification; protein ubiquitination.</text>
</comment>
<dbReference type="InterPro" id="IPR036047">
    <property type="entry name" value="F-box-like_dom_sf"/>
</dbReference>
<dbReference type="GO" id="GO:0006511">
    <property type="term" value="P:ubiquitin-dependent protein catabolic process"/>
    <property type="evidence" value="ECO:0007669"/>
    <property type="project" value="TreeGrafter"/>
</dbReference>
<evidence type="ECO:0000256" key="3">
    <source>
        <dbReference type="ARBA" id="ARBA00022786"/>
    </source>
</evidence>
<reference evidence="6 7" key="1">
    <citation type="journal article" date="2020" name="Cell">
        <title>Large-Scale Comparative Analyses of Tick Genomes Elucidate Their Genetic Diversity and Vector Capacities.</title>
        <authorList>
            <consortium name="Tick Genome and Microbiome Consortium (TIGMIC)"/>
            <person name="Jia N."/>
            <person name="Wang J."/>
            <person name="Shi W."/>
            <person name="Du L."/>
            <person name="Sun Y."/>
            <person name="Zhan W."/>
            <person name="Jiang J.F."/>
            <person name="Wang Q."/>
            <person name="Zhang B."/>
            <person name="Ji P."/>
            <person name="Bell-Sakyi L."/>
            <person name="Cui X.M."/>
            <person name="Yuan T.T."/>
            <person name="Jiang B.G."/>
            <person name="Yang W.F."/>
            <person name="Lam T.T."/>
            <person name="Chang Q.C."/>
            <person name="Ding S.J."/>
            <person name="Wang X.J."/>
            <person name="Zhu J.G."/>
            <person name="Ruan X.D."/>
            <person name="Zhao L."/>
            <person name="Wei J.T."/>
            <person name="Ye R.Z."/>
            <person name="Que T.C."/>
            <person name="Du C.H."/>
            <person name="Zhou Y.H."/>
            <person name="Cheng J.X."/>
            <person name="Dai P.F."/>
            <person name="Guo W.B."/>
            <person name="Han X.H."/>
            <person name="Huang E.J."/>
            <person name="Li L.F."/>
            <person name="Wei W."/>
            <person name="Gao Y.C."/>
            <person name="Liu J.Z."/>
            <person name="Shao H.Z."/>
            <person name="Wang X."/>
            <person name="Wang C.C."/>
            <person name="Yang T.C."/>
            <person name="Huo Q.B."/>
            <person name="Li W."/>
            <person name="Chen H.Y."/>
            <person name="Chen S.E."/>
            <person name="Zhou L.G."/>
            <person name="Ni X.B."/>
            <person name="Tian J.H."/>
            <person name="Sheng Y."/>
            <person name="Liu T."/>
            <person name="Pan Y.S."/>
            <person name="Xia L.Y."/>
            <person name="Li J."/>
            <person name="Zhao F."/>
            <person name="Cao W.C."/>
        </authorList>
    </citation>
    <scope>NUCLEOTIDE SEQUENCE [LARGE SCALE GENOMIC DNA]</scope>
    <source>
        <strain evidence="6">HaeL-2018</strain>
    </source>
</reference>
<dbReference type="VEuPathDB" id="VectorBase:HLOH_047280"/>
<evidence type="ECO:0000259" key="5">
    <source>
        <dbReference type="PROSITE" id="PS50181"/>
    </source>
</evidence>
<dbReference type="GO" id="GO:0042981">
    <property type="term" value="P:regulation of apoptotic process"/>
    <property type="evidence" value="ECO:0007669"/>
    <property type="project" value="TreeGrafter"/>
</dbReference>
<name>A0A9J6FLJ1_HAELO</name>
<evidence type="ECO:0000256" key="1">
    <source>
        <dbReference type="ARBA" id="ARBA00004906"/>
    </source>
</evidence>
<dbReference type="AlphaFoldDB" id="A0A9J6FLJ1"/>
<dbReference type="EMBL" id="JABSTR010000001">
    <property type="protein sequence ID" value="KAH9362876.1"/>
    <property type="molecule type" value="Genomic_DNA"/>
</dbReference>
<keyword evidence="3" id="KW-0833">Ubl conjugation pathway</keyword>
<dbReference type="SUPFAM" id="SSF81383">
    <property type="entry name" value="F-box domain"/>
    <property type="match status" value="1"/>
</dbReference>
<evidence type="ECO:0000313" key="6">
    <source>
        <dbReference type="EMBL" id="KAH9362876.1"/>
    </source>
</evidence>
<dbReference type="PANTHER" id="PTHR22990">
    <property type="entry name" value="F-BOX ONLY PROTEIN"/>
    <property type="match status" value="1"/>
</dbReference>
<dbReference type="InterPro" id="IPR012334">
    <property type="entry name" value="Pectin_lyas_fold"/>
</dbReference>
<dbReference type="NCBIfam" id="TIGR03804">
    <property type="entry name" value="para_beta_helix"/>
    <property type="match status" value="1"/>
</dbReference>
<dbReference type="InterPro" id="IPR051550">
    <property type="entry name" value="SCF-Subunits/Alg-Epimerases"/>
</dbReference>
<dbReference type="InterPro" id="IPR039448">
    <property type="entry name" value="Beta_helix"/>
</dbReference>
<dbReference type="Gene3D" id="1.20.1280.50">
    <property type="match status" value="1"/>
</dbReference>
<feature type="region of interest" description="Disordered" evidence="4">
    <location>
        <begin position="87"/>
        <end position="128"/>
    </location>
</feature>
<feature type="domain" description="F-box" evidence="5">
    <location>
        <begin position="134"/>
        <end position="180"/>
    </location>
</feature>
<proteinExistence type="predicted"/>
<accession>A0A9J6FLJ1</accession>
<evidence type="ECO:0000313" key="7">
    <source>
        <dbReference type="Proteomes" id="UP000821853"/>
    </source>
</evidence>
<dbReference type="SMART" id="SM00256">
    <property type="entry name" value="FBOX"/>
    <property type="match status" value="1"/>
</dbReference>
<dbReference type="InterPro" id="IPR022441">
    <property type="entry name" value="Para_beta_helix_rpt-2"/>
</dbReference>
<organism evidence="6 7">
    <name type="scientific">Haemaphysalis longicornis</name>
    <name type="common">Bush tick</name>
    <dbReference type="NCBI Taxonomy" id="44386"/>
    <lineage>
        <taxon>Eukaryota</taxon>
        <taxon>Metazoa</taxon>
        <taxon>Ecdysozoa</taxon>
        <taxon>Arthropoda</taxon>
        <taxon>Chelicerata</taxon>
        <taxon>Arachnida</taxon>
        <taxon>Acari</taxon>
        <taxon>Parasitiformes</taxon>
        <taxon>Ixodida</taxon>
        <taxon>Ixodoidea</taxon>
        <taxon>Ixodidae</taxon>
        <taxon>Haemaphysalinae</taxon>
        <taxon>Haemaphysalis</taxon>
    </lineage>
</organism>
<evidence type="ECO:0000256" key="2">
    <source>
        <dbReference type="ARBA" id="ARBA00022737"/>
    </source>
</evidence>